<dbReference type="Proteomes" id="UP001365128">
    <property type="component" value="Unassembled WGS sequence"/>
</dbReference>
<evidence type="ECO:0000256" key="1">
    <source>
        <dbReference type="SAM" id="MobiDB-lite"/>
    </source>
</evidence>
<feature type="transmembrane region" description="Helical" evidence="2">
    <location>
        <begin position="113"/>
        <end position="137"/>
    </location>
</feature>
<dbReference type="EMBL" id="JBBPDW010000003">
    <property type="protein sequence ID" value="KAK7554441.1"/>
    <property type="molecule type" value="Genomic_DNA"/>
</dbReference>
<sequence>MYMYVPEYRRRTSIIGRNSSSSRHRCYRVRRITLFYLSIYLGSCHAMPCHAFCPASPRDNAMPRTPATKEEASALCTGRSPPGSDTQTRRDETRRHVVNKPSRPRPDCATYCIIFFFFVFVSFFLFVFVFLLMSVVITR</sequence>
<evidence type="ECO:0000313" key="4">
    <source>
        <dbReference type="Proteomes" id="UP001365128"/>
    </source>
</evidence>
<accession>A0ABR1MN05</accession>
<gene>
    <name evidence="3" type="ORF">IWX46DRAFT_214214</name>
</gene>
<proteinExistence type="predicted"/>
<protein>
    <submittedName>
        <fullName evidence="3">Uncharacterized protein</fullName>
    </submittedName>
</protein>
<evidence type="ECO:0000313" key="3">
    <source>
        <dbReference type="EMBL" id="KAK7554441.1"/>
    </source>
</evidence>
<keyword evidence="2" id="KW-0812">Transmembrane</keyword>
<comment type="caution">
    <text evidence="3">The sequence shown here is derived from an EMBL/GenBank/DDBJ whole genome shotgun (WGS) entry which is preliminary data.</text>
</comment>
<keyword evidence="2" id="KW-0472">Membrane</keyword>
<evidence type="ECO:0000256" key="2">
    <source>
        <dbReference type="SAM" id="Phobius"/>
    </source>
</evidence>
<name>A0ABR1MN05_9PEZI</name>
<organism evidence="3 4">
    <name type="scientific">Phyllosticta citricarpa</name>
    <dbReference type="NCBI Taxonomy" id="55181"/>
    <lineage>
        <taxon>Eukaryota</taxon>
        <taxon>Fungi</taxon>
        <taxon>Dikarya</taxon>
        <taxon>Ascomycota</taxon>
        <taxon>Pezizomycotina</taxon>
        <taxon>Dothideomycetes</taxon>
        <taxon>Dothideomycetes incertae sedis</taxon>
        <taxon>Botryosphaeriales</taxon>
        <taxon>Phyllostictaceae</taxon>
        <taxon>Phyllosticta</taxon>
    </lineage>
</organism>
<keyword evidence="2" id="KW-1133">Transmembrane helix</keyword>
<keyword evidence="4" id="KW-1185">Reference proteome</keyword>
<reference evidence="3 4" key="1">
    <citation type="submission" date="2024-04" db="EMBL/GenBank/DDBJ databases">
        <title>Phyllosticta paracitricarpa is synonymous to the EU quarantine fungus P. citricarpa based on phylogenomic analyses.</title>
        <authorList>
            <consortium name="Lawrence Berkeley National Laboratory"/>
            <person name="Van Ingen-Buijs V.A."/>
            <person name="Van Westerhoven A.C."/>
            <person name="Haridas S."/>
            <person name="Skiadas P."/>
            <person name="Martin F."/>
            <person name="Groenewald J.Z."/>
            <person name="Crous P.W."/>
            <person name="Seidl M.F."/>
        </authorList>
    </citation>
    <scope>NUCLEOTIDE SEQUENCE [LARGE SCALE GENOMIC DNA]</scope>
    <source>
        <strain evidence="3 4">CBS 122670</strain>
    </source>
</reference>
<feature type="region of interest" description="Disordered" evidence="1">
    <location>
        <begin position="63"/>
        <end position="103"/>
    </location>
</feature>